<dbReference type="InterPro" id="IPR002549">
    <property type="entry name" value="AI-2E-like"/>
</dbReference>
<reference evidence="10 11" key="1">
    <citation type="submission" date="2021-10" db="EMBL/GenBank/DDBJ databases">
        <title>Anaerobic single-cell dispensing facilitates the cultivation of human gut bacteria.</title>
        <authorList>
            <person name="Afrizal A."/>
        </authorList>
    </citation>
    <scope>NUCLEOTIDE SEQUENCE [LARGE SCALE GENOMIC DNA]</scope>
    <source>
        <strain evidence="10 11">CLA-AA-H277</strain>
    </source>
</reference>
<proteinExistence type="inferred from homology"/>
<evidence type="ECO:0000256" key="1">
    <source>
        <dbReference type="ARBA" id="ARBA00004651"/>
    </source>
</evidence>
<protein>
    <submittedName>
        <fullName evidence="10">AI-2E family transporter</fullName>
    </submittedName>
</protein>
<feature type="compositionally biased region" description="Polar residues" evidence="8">
    <location>
        <begin position="50"/>
        <end position="66"/>
    </location>
</feature>
<name>A0AAE3DSX5_9FIRM</name>
<evidence type="ECO:0000313" key="11">
    <source>
        <dbReference type="Proteomes" id="UP001197875"/>
    </source>
</evidence>
<evidence type="ECO:0000256" key="2">
    <source>
        <dbReference type="ARBA" id="ARBA00009773"/>
    </source>
</evidence>
<feature type="transmembrane region" description="Helical" evidence="9">
    <location>
        <begin position="160"/>
        <end position="182"/>
    </location>
</feature>
<feature type="region of interest" description="Disordered" evidence="8">
    <location>
        <begin position="1"/>
        <end position="66"/>
    </location>
</feature>
<comment type="similarity">
    <text evidence="2">Belongs to the autoinducer-2 exporter (AI-2E) (TC 2.A.86) family.</text>
</comment>
<evidence type="ECO:0000256" key="8">
    <source>
        <dbReference type="SAM" id="MobiDB-lite"/>
    </source>
</evidence>
<dbReference type="PANTHER" id="PTHR21716">
    <property type="entry name" value="TRANSMEMBRANE PROTEIN"/>
    <property type="match status" value="1"/>
</dbReference>
<feature type="compositionally biased region" description="Polar residues" evidence="8">
    <location>
        <begin position="1"/>
        <end position="10"/>
    </location>
</feature>
<sequence>MSPSRSNVSVRKQKNRKKEEQRENQQLASQWKSLQQNEEEASGEAEAGSQTQESTQEQAKAVESANTFRTNRQATTRFLANSQYFTIAIYVIAVVAIAAVIFKAIISLDQTITWIKNVLNVLMPFIIGFLIAFILNPAVKMFCRLLQKHTKIKKKGVIKGIAIAITYIILLGLVLVSVFGVVPQIVNSLTDLINSALTVIPQSASEFNQFLTQLHERFPSLDISAIQDAMDNMLPSILNYIRDFASNIVPTLYSLSMSIMQLLLNLVIALIVSIYILMDKKILLGTVKASIYAFLPQKRIPYIMDTLKECNDIFGGFVIGKAIDSLIIGVLCFIVMTILRLPYTLLISLIVGITNMIPYFGPFIGAVPGAIVMLMVSPLKAVIFIIMIFALQQFDGLYLGPKILGQSVGLRPLWIIVAITIGGSIAGVLGMFLGVPIMAVLRYLVMRTLKQRLEEREVKDIERFHLD</sequence>
<comment type="caution">
    <text evidence="10">The sequence shown here is derived from an EMBL/GenBank/DDBJ whole genome shotgun (WGS) entry which is preliminary data.</text>
</comment>
<evidence type="ECO:0000256" key="3">
    <source>
        <dbReference type="ARBA" id="ARBA00022448"/>
    </source>
</evidence>
<keyword evidence="5 9" id="KW-0812">Transmembrane</keyword>
<evidence type="ECO:0000313" key="10">
    <source>
        <dbReference type="EMBL" id="MCC2190191.1"/>
    </source>
</evidence>
<dbReference type="PANTHER" id="PTHR21716:SF53">
    <property type="entry name" value="PERMEASE PERM-RELATED"/>
    <property type="match status" value="1"/>
</dbReference>
<evidence type="ECO:0000256" key="9">
    <source>
        <dbReference type="SAM" id="Phobius"/>
    </source>
</evidence>
<dbReference type="EMBL" id="JAJEPR010000016">
    <property type="protein sequence ID" value="MCC2190191.1"/>
    <property type="molecule type" value="Genomic_DNA"/>
</dbReference>
<dbReference type="RefSeq" id="WP_178045555.1">
    <property type="nucleotide sequence ID" value="NZ_JAJEPR010000016.1"/>
</dbReference>
<keyword evidence="3" id="KW-0813">Transport</keyword>
<accession>A0AAE3DSX5</accession>
<dbReference type="Proteomes" id="UP001197875">
    <property type="component" value="Unassembled WGS sequence"/>
</dbReference>
<keyword evidence="11" id="KW-1185">Reference proteome</keyword>
<evidence type="ECO:0000256" key="4">
    <source>
        <dbReference type="ARBA" id="ARBA00022475"/>
    </source>
</evidence>
<feature type="transmembrane region" description="Helical" evidence="9">
    <location>
        <begin position="259"/>
        <end position="278"/>
    </location>
</feature>
<organism evidence="10 11">
    <name type="scientific">Fusicatenibacter faecihominis</name>
    <dbReference type="NCBI Taxonomy" id="2881276"/>
    <lineage>
        <taxon>Bacteria</taxon>
        <taxon>Bacillati</taxon>
        <taxon>Bacillota</taxon>
        <taxon>Clostridia</taxon>
        <taxon>Lachnospirales</taxon>
        <taxon>Lachnospiraceae</taxon>
        <taxon>Fusicatenibacter</taxon>
    </lineage>
</organism>
<evidence type="ECO:0000256" key="5">
    <source>
        <dbReference type="ARBA" id="ARBA00022692"/>
    </source>
</evidence>
<dbReference type="GO" id="GO:0055085">
    <property type="term" value="P:transmembrane transport"/>
    <property type="evidence" value="ECO:0007669"/>
    <property type="project" value="TreeGrafter"/>
</dbReference>
<feature type="transmembrane region" description="Helical" evidence="9">
    <location>
        <begin position="313"/>
        <end position="339"/>
    </location>
</feature>
<gene>
    <name evidence="10" type="ORF">LKD71_10285</name>
</gene>
<evidence type="ECO:0000256" key="6">
    <source>
        <dbReference type="ARBA" id="ARBA00022989"/>
    </source>
</evidence>
<feature type="transmembrane region" description="Helical" evidence="9">
    <location>
        <begin position="345"/>
        <end position="364"/>
    </location>
</feature>
<feature type="transmembrane region" description="Helical" evidence="9">
    <location>
        <begin position="371"/>
        <end position="392"/>
    </location>
</feature>
<keyword evidence="6 9" id="KW-1133">Transmembrane helix</keyword>
<dbReference type="AlphaFoldDB" id="A0AAE3DSX5"/>
<feature type="transmembrane region" description="Helical" evidence="9">
    <location>
        <begin position="118"/>
        <end position="139"/>
    </location>
</feature>
<feature type="transmembrane region" description="Helical" evidence="9">
    <location>
        <begin position="412"/>
        <end position="445"/>
    </location>
</feature>
<dbReference type="GO" id="GO:0005886">
    <property type="term" value="C:plasma membrane"/>
    <property type="evidence" value="ECO:0007669"/>
    <property type="project" value="UniProtKB-SubCell"/>
</dbReference>
<evidence type="ECO:0000256" key="7">
    <source>
        <dbReference type="ARBA" id="ARBA00023136"/>
    </source>
</evidence>
<comment type="subcellular location">
    <subcellularLocation>
        <location evidence="1">Cell membrane</location>
        <topology evidence="1">Multi-pass membrane protein</topology>
    </subcellularLocation>
</comment>
<keyword evidence="7 9" id="KW-0472">Membrane</keyword>
<feature type="compositionally biased region" description="Polar residues" evidence="8">
    <location>
        <begin position="27"/>
        <end position="36"/>
    </location>
</feature>
<keyword evidence="4" id="KW-1003">Cell membrane</keyword>
<feature type="transmembrane region" description="Helical" evidence="9">
    <location>
        <begin position="84"/>
        <end position="106"/>
    </location>
</feature>
<dbReference type="Pfam" id="PF01594">
    <property type="entry name" value="AI-2E_transport"/>
    <property type="match status" value="1"/>
</dbReference>